<accession>A0A5J4KQ04</accession>
<evidence type="ECO:0000256" key="1">
    <source>
        <dbReference type="SAM" id="Coils"/>
    </source>
</evidence>
<name>A0A5J4KQ04_9CHLR</name>
<dbReference type="Proteomes" id="UP000326912">
    <property type="component" value="Unassembled WGS sequence"/>
</dbReference>
<evidence type="ECO:0000313" key="3">
    <source>
        <dbReference type="Proteomes" id="UP000326912"/>
    </source>
</evidence>
<protein>
    <submittedName>
        <fullName evidence="2">Uncharacterized protein</fullName>
    </submittedName>
</protein>
<evidence type="ECO:0000313" key="2">
    <source>
        <dbReference type="EMBL" id="GER88199.1"/>
    </source>
</evidence>
<feature type="coiled-coil region" evidence="1">
    <location>
        <begin position="23"/>
        <end position="50"/>
    </location>
</feature>
<reference evidence="2 3" key="1">
    <citation type="submission" date="2019-10" db="EMBL/GenBank/DDBJ databases">
        <title>Dictyobacter vulcani sp. nov., within the class Ktedonobacteria, isolated from soil of volcanic Mt. Zao.</title>
        <authorList>
            <person name="Zheng Y."/>
            <person name="Wang C.M."/>
            <person name="Sakai Y."/>
            <person name="Abe K."/>
            <person name="Yokota A."/>
            <person name="Yabe S."/>
        </authorList>
    </citation>
    <scope>NUCLEOTIDE SEQUENCE [LARGE SCALE GENOMIC DNA]</scope>
    <source>
        <strain evidence="2 3">W12</strain>
    </source>
</reference>
<proteinExistence type="predicted"/>
<dbReference type="RefSeq" id="WP_151756125.1">
    <property type="nucleotide sequence ID" value="NZ_BKZW01000001.1"/>
</dbReference>
<comment type="caution">
    <text evidence="2">The sequence shown here is derived from an EMBL/GenBank/DDBJ whole genome shotgun (WGS) entry which is preliminary data.</text>
</comment>
<dbReference type="EMBL" id="BKZW01000001">
    <property type="protein sequence ID" value="GER88199.1"/>
    <property type="molecule type" value="Genomic_DNA"/>
</dbReference>
<gene>
    <name evidence="2" type="ORF">KDW_23610</name>
</gene>
<dbReference type="AlphaFoldDB" id="A0A5J4KQ04"/>
<keyword evidence="1" id="KW-0175">Coiled coil</keyword>
<organism evidence="2 3">
    <name type="scientific">Dictyobacter vulcani</name>
    <dbReference type="NCBI Taxonomy" id="2607529"/>
    <lineage>
        <taxon>Bacteria</taxon>
        <taxon>Bacillati</taxon>
        <taxon>Chloroflexota</taxon>
        <taxon>Ktedonobacteria</taxon>
        <taxon>Ktedonobacterales</taxon>
        <taxon>Dictyobacteraceae</taxon>
        <taxon>Dictyobacter</taxon>
    </lineage>
</organism>
<sequence>MIPAELEHAHQAMEQRWYELVQAEQQGASVQDLERRYERYLRAVEDYNRRSMGYQSKQQKRRFPGVA</sequence>
<keyword evidence="3" id="KW-1185">Reference proteome</keyword>